<proteinExistence type="predicted"/>
<dbReference type="Proteomes" id="UP001497680">
    <property type="component" value="Unassembled WGS sequence"/>
</dbReference>
<protein>
    <submittedName>
        <fullName evidence="1">Uncharacterized protein</fullName>
    </submittedName>
</protein>
<name>A0ACC0DD52_9PEZI</name>
<dbReference type="EMBL" id="MU394290">
    <property type="protein sequence ID" value="KAI6090679.1"/>
    <property type="molecule type" value="Genomic_DNA"/>
</dbReference>
<evidence type="ECO:0000313" key="2">
    <source>
        <dbReference type="Proteomes" id="UP001497680"/>
    </source>
</evidence>
<sequence>MRPYVRNDKYVLSFESIASLGCFDPIRSTINVHQFLEQFCAQGEVYLQWHLRFFGTGQIYEHDKLGRGILCQREISWFLDHHDKQLFRLTERRLSLCVSQTPGYPYSLVEAVDEPHYEIDKFDLRSWNGFQLKPCLPWMGVAVFQMIIRRQSEFWASSWSEVLDKLDNALRITVTNVLSKTSRQEFMYDDDNLSRSENYFTVLQLLRVFEETINQSIGDLEKLACLWLDDEFMFNDPGQIEASKVIVANWDYVISVYRGHAQGFLKRISGRVEEVRSLRDGLFNAQSVREAKSGVRMNRYLMIFTIVTIVYLPPTFAATFFGMHLFDSFDGENVIIEWTQTNFWKVFGGVTGGTYLLAALVLLSVRHRDRVVTGLFILEILLSLFKSLLFLPVRKIKQQWNGRRSTATEDVESTSSEENSWML</sequence>
<accession>A0ACC0DD52</accession>
<keyword evidence="2" id="KW-1185">Reference proteome</keyword>
<evidence type="ECO:0000313" key="1">
    <source>
        <dbReference type="EMBL" id="KAI6090679.1"/>
    </source>
</evidence>
<reference evidence="1 2" key="1">
    <citation type="journal article" date="2022" name="New Phytol.">
        <title>Ecological generalism drives hyperdiversity of secondary metabolite gene clusters in xylarialean endophytes.</title>
        <authorList>
            <person name="Franco M.E.E."/>
            <person name="Wisecaver J.H."/>
            <person name="Arnold A.E."/>
            <person name="Ju Y.M."/>
            <person name="Slot J.C."/>
            <person name="Ahrendt S."/>
            <person name="Moore L.P."/>
            <person name="Eastman K.E."/>
            <person name="Scott K."/>
            <person name="Konkel Z."/>
            <person name="Mondo S.J."/>
            <person name="Kuo A."/>
            <person name="Hayes R.D."/>
            <person name="Haridas S."/>
            <person name="Andreopoulos B."/>
            <person name="Riley R."/>
            <person name="LaButti K."/>
            <person name="Pangilinan J."/>
            <person name="Lipzen A."/>
            <person name="Amirebrahimi M."/>
            <person name="Yan J."/>
            <person name="Adam C."/>
            <person name="Keymanesh K."/>
            <person name="Ng V."/>
            <person name="Louie K."/>
            <person name="Northen T."/>
            <person name="Drula E."/>
            <person name="Henrissat B."/>
            <person name="Hsieh H.M."/>
            <person name="Youens-Clark K."/>
            <person name="Lutzoni F."/>
            <person name="Miadlikowska J."/>
            <person name="Eastwood D.C."/>
            <person name="Hamelin R.C."/>
            <person name="Grigoriev I.V."/>
            <person name="U'Ren J.M."/>
        </authorList>
    </citation>
    <scope>NUCLEOTIDE SEQUENCE [LARGE SCALE GENOMIC DNA]</scope>
    <source>
        <strain evidence="1 2">ER1909</strain>
    </source>
</reference>
<comment type="caution">
    <text evidence="1">The sequence shown here is derived from an EMBL/GenBank/DDBJ whole genome shotgun (WGS) entry which is preliminary data.</text>
</comment>
<gene>
    <name evidence="1" type="ORF">F4821DRAFT_228807</name>
</gene>
<organism evidence="1 2">
    <name type="scientific">Hypoxylon rubiginosum</name>
    <dbReference type="NCBI Taxonomy" id="110542"/>
    <lineage>
        <taxon>Eukaryota</taxon>
        <taxon>Fungi</taxon>
        <taxon>Dikarya</taxon>
        <taxon>Ascomycota</taxon>
        <taxon>Pezizomycotina</taxon>
        <taxon>Sordariomycetes</taxon>
        <taxon>Xylariomycetidae</taxon>
        <taxon>Xylariales</taxon>
        <taxon>Hypoxylaceae</taxon>
        <taxon>Hypoxylon</taxon>
    </lineage>
</organism>